<keyword evidence="17" id="KW-1185">Reference proteome</keyword>
<evidence type="ECO:0000256" key="4">
    <source>
        <dbReference type="ARBA" id="ARBA00009712"/>
    </source>
</evidence>
<evidence type="ECO:0000313" key="16">
    <source>
        <dbReference type="EMBL" id="CUA81393.1"/>
    </source>
</evidence>
<keyword evidence="8" id="KW-0560">Oxidoreductase</keyword>
<dbReference type="STRING" id="375574.GCA_001418035_00035"/>
<dbReference type="UniPathway" id="UPA00139">
    <property type="reaction ID" value="UER00337"/>
</dbReference>
<evidence type="ECO:0000256" key="14">
    <source>
        <dbReference type="SAM" id="MobiDB-lite"/>
    </source>
</evidence>
<evidence type="ECO:0000256" key="7">
    <source>
        <dbReference type="ARBA" id="ARBA00022723"/>
    </source>
</evidence>
<dbReference type="EC" id="1.14.16.1" evidence="5"/>
<dbReference type="InterPro" id="IPR005960">
    <property type="entry name" value="Phe-4-hydroxylase_mono"/>
</dbReference>
<sequence>MNDRSPFIPPDITARKNAGLSHGPDYTLPQPLSRYTPEDHATWATLFARQCALLPGRVCEAFLQGLERLHVPDDRVPDFATLNRTLERLTGWQIVAVPGLIPDDVFFDHLAERRFPVTWWLREPSQLDYLQEPDVFHDLFGHVPLLADPVFADFLQGYGEAGRVARAAGLLGQLARLYWYTVEFGLMQTPMGLRIYGAGIVSSRAESVFCLESPAPLRLAFDADRVLRTRYRIDAFQDTYFVVESFDALFAAMPDLTARCARAAALPELMPGVCIPGDQPVARSVNVSA</sequence>
<dbReference type="InterPro" id="IPR036329">
    <property type="entry name" value="Aro-AA_hydroxylase_C_sf"/>
</dbReference>
<dbReference type="PANTHER" id="PTHR11473:SF24">
    <property type="entry name" value="PHENYLALANINE-4-HYDROXYLASE"/>
    <property type="match status" value="1"/>
</dbReference>
<dbReference type="Proteomes" id="UP000243535">
    <property type="component" value="Unassembled WGS sequence"/>
</dbReference>
<dbReference type="CDD" id="cd03348">
    <property type="entry name" value="pro_PheOH"/>
    <property type="match status" value="1"/>
</dbReference>
<dbReference type="InterPro" id="IPR019774">
    <property type="entry name" value="Aromatic-AA_hydroxylase_C"/>
</dbReference>
<dbReference type="InterPro" id="IPR036951">
    <property type="entry name" value="ArAA_hydroxylase_sf"/>
</dbReference>
<keyword evidence="11" id="KW-0585">Phenylalanine catabolism</keyword>
<comment type="pathway">
    <text evidence="3">Amino-acid degradation; L-phenylalanine degradation; acetoacetate and fumarate from L-phenylalanine: step 1/6.</text>
</comment>
<keyword evidence="7 13" id="KW-0479">Metal-binding</keyword>
<dbReference type="EMBL" id="CYHA01000001">
    <property type="protein sequence ID" value="CUA81393.1"/>
    <property type="molecule type" value="Genomic_DNA"/>
</dbReference>
<evidence type="ECO:0000256" key="10">
    <source>
        <dbReference type="ARBA" id="ARBA00023033"/>
    </source>
</evidence>
<dbReference type="InterPro" id="IPR001273">
    <property type="entry name" value="ArAA_hydroxylase"/>
</dbReference>
<dbReference type="AlphaFoldDB" id="A0A0K6GS65"/>
<evidence type="ECO:0000256" key="5">
    <source>
        <dbReference type="ARBA" id="ARBA00011995"/>
    </source>
</evidence>
<dbReference type="NCBIfam" id="NF008877">
    <property type="entry name" value="PRK11913.1-2"/>
    <property type="match status" value="1"/>
</dbReference>
<dbReference type="NCBIfam" id="TIGR01267">
    <property type="entry name" value="Phe4hydrox_mono"/>
    <property type="match status" value="1"/>
</dbReference>
<dbReference type="GO" id="GO:0006559">
    <property type="term" value="P:L-phenylalanine catabolic process"/>
    <property type="evidence" value="ECO:0007669"/>
    <property type="project" value="UniProtKB-UniPathway"/>
</dbReference>
<accession>A0A0K6GS65</accession>
<evidence type="ECO:0000259" key="15">
    <source>
        <dbReference type="PROSITE" id="PS51410"/>
    </source>
</evidence>
<dbReference type="PANTHER" id="PTHR11473">
    <property type="entry name" value="AROMATIC AMINO ACID HYDROXYLASE"/>
    <property type="match status" value="1"/>
</dbReference>
<dbReference type="SUPFAM" id="SSF56534">
    <property type="entry name" value="Aromatic aminoacid monoxygenases, catalytic and oligomerization domains"/>
    <property type="match status" value="1"/>
</dbReference>
<dbReference type="Pfam" id="PF00351">
    <property type="entry name" value="Biopterin_H"/>
    <property type="match status" value="1"/>
</dbReference>
<keyword evidence="10" id="KW-0503">Monooxygenase</keyword>
<comment type="cofactor">
    <cofactor evidence="2 13">
        <name>Fe(2+)</name>
        <dbReference type="ChEBI" id="CHEBI:29033"/>
    </cofactor>
</comment>
<dbReference type="Gene3D" id="1.10.800.10">
    <property type="entry name" value="Aromatic amino acid hydroxylase"/>
    <property type="match status" value="1"/>
</dbReference>
<dbReference type="PROSITE" id="PS00367">
    <property type="entry name" value="BH4_AAA_HYDROXYL_1"/>
    <property type="match status" value="1"/>
</dbReference>
<name>A0A0K6GS65_9NEIS</name>
<evidence type="ECO:0000256" key="13">
    <source>
        <dbReference type="PIRSR" id="PIRSR601273-2"/>
    </source>
</evidence>
<evidence type="ECO:0000256" key="2">
    <source>
        <dbReference type="ARBA" id="ARBA00001954"/>
    </source>
</evidence>
<feature type="binding site" evidence="13">
    <location>
        <position position="183"/>
    </location>
    <ligand>
        <name>Fe cation</name>
        <dbReference type="ChEBI" id="CHEBI:24875"/>
    </ligand>
</feature>
<dbReference type="PRINTS" id="PR00372">
    <property type="entry name" value="FYWHYDRXLASE"/>
</dbReference>
<evidence type="ECO:0000256" key="3">
    <source>
        <dbReference type="ARBA" id="ARBA00005088"/>
    </source>
</evidence>
<keyword evidence="9 13" id="KW-0408">Iron</keyword>
<comment type="catalytic activity">
    <reaction evidence="1">
        <text>(6R)-L-erythro-5,6,7,8-tetrahydrobiopterin + L-phenylalanine + O2 = (4aS,6R)-4a-hydroxy-L-erythro-5,6,7,8-tetrahydrobiopterin + L-tyrosine</text>
        <dbReference type="Rhea" id="RHEA:20273"/>
        <dbReference type="ChEBI" id="CHEBI:15379"/>
        <dbReference type="ChEBI" id="CHEBI:15642"/>
        <dbReference type="ChEBI" id="CHEBI:58095"/>
        <dbReference type="ChEBI" id="CHEBI:58315"/>
        <dbReference type="ChEBI" id="CHEBI:59560"/>
        <dbReference type="EC" id="1.14.16.1"/>
    </reaction>
</comment>
<evidence type="ECO:0000256" key="9">
    <source>
        <dbReference type="ARBA" id="ARBA00023004"/>
    </source>
</evidence>
<evidence type="ECO:0000256" key="1">
    <source>
        <dbReference type="ARBA" id="ARBA00001060"/>
    </source>
</evidence>
<feature type="binding site" evidence="13">
    <location>
        <position position="142"/>
    </location>
    <ligand>
        <name>Fe cation</name>
        <dbReference type="ChEBI" id="CHEBI:24875"/>
    </ligand>
</feature>
<organism evidence="16 17">
    <name type="scientific">Gulbenkiania indica</name>
    <dbReference type="NCBI Taxonomy" id="375574"/>
    <lineage>
        <taxon>Bacteria</taxon>
        <taxon>Pseudomonadati</taxon>
        <taxon>Pseudomonadota</taxon>
        <taxon>Betaproteobacteria</taxon>
        <taxon>Neisseriales</taxon>
        <taxon>Chromobacteriaceae</taxon>
        <taxon>Gulbenkiania</taxon>
    </lineage>
</organism>
<evidence type="ECO:0000256" key="8">
    <source>
        <dbReference type="ARBA" id="ARBA00023002"/>
    </source>
</evidence>
<dbReference type="InterPro" id="IPR018301">
    <property type="entry name" value="ArAA_hydroxylase_Fe/CU_BS"/>
</dbReference>
<evidence type="ECO:0000256" key="6">
    <source>
        <dbReference type="ARBA" id="ARBA00020276"/>
    </source>
</evidence>
<proteinExistence type="inferred from homology"/>
<evidence type="ECO:0000313" key="17">
    <source>
        <dbReference type="Proteomes" id="UP000243535"/>
    </source>
</evidence>
<feature type="region of interest" description="Disordered" evidence="14">
    <location>
        <begin position="1"/>
        <end position="23"/>
    </location>
</feature>
<gene>
    <name evidence="16" type="ORF">Ga0061063_0235</name>
</gene>
<evidence type="ECO:0000256" key="11">
    <source>
        <dbReference type="ARBA" id="ARBA00023232"/>
    </source>
</evidence>
<dbReference type="GO" id="GO:0005506">
    <property type="term" value="F:iron ion binding"/>
    <property type="evidence" value="ECO:0007669"/>
    <property type="project" value="InterPro"/>
</dbReference>
<dbReference type="RefSeq" id="WP_055433055.1">
    <property type="nucleotide sequence ID" value="NZ_CYHA01000001.1"/>
</dbReference>
<feature type="binding site" evidence="13">
    <location>
        <position position="137"/>
    </location>
    <ligand>
        <name>Fe cation</name>
        <dbReference type="ChEBI" id="CHEBI:24875"/>
    </ligand>
</feature>
<evidence type="ECO:0000256" key="12">
    <source>
        <dbReference type="ARBA" id="ARBA00029922"/>
    </source>
</evidence>
<protein>
    <recommendedName>
        <fullName evidence="6">Phenylalanine-4-hydroxylase</fullName>
        <ecNumber evidence="5">1.14.16.1</ecNumber>
    </recommendedName>
    <alternativeName>
        <fullName evidence="12">Phe-4-monooxygenase</fullName>
    </alternativeName>
</protein>
<dbReference type="OrthoDB" id="9780502at2"/>
<reference evidence="17" key="1">
    <citation type="submission" date="2015-08" db="EMBL/GenBank/DDBJ databases">
        <authorList>
            <person name="Varghese N."/>
        </authorList>
    </citation>
    <scope>NUCLEOTIDE SEQUENCE [LARGE SCALE GENOMIC DNA]</scope>
    <source>
        <strain evidence="17">DSM 17901</strain>
    </source>
</reference>
<comment type="similarity">
    <text evidence="4">Belongs to the biopterin-dependent aromatic amino acid hydroxylase family.</text>
</comment>
<feature type="domain" description="Biopterin-dependent aromatic amino acid hydroxylase family profile" evidence="15">
    <location>
        <begin position="1"/>
        <end position="289"/>
    </location>
</feature>
<dbReference type="GO" id="GO:0004505">
    <property type="term" value="F:phenylalanine 4-monooxygenase activity"/>
    <property type="evidence" value="ECO:0007669"/>
    <property type="project" value="UniProtKB-EC"/>
</dbReference>
<dbReference type="PROSITE" id="PS51410">
    <property type="entry name" value="BH4_AAA_HYDROXYL_2"/>
    <property type="match status" value="1"/>
</dbReference>